<protein>
    <recommendedName>
        <fullName evidence="2">Zn(2)-C6 fungal-type domain-containing protein</fullName>
    </recommendedName>
</protein>
<comment type="caution">
    <text evidence="3">The sequence shown here is derived from an EMBL/GenBank/DDBJ whole genome shotgun (WGS) entry which is preliminary data.</text>
</comment>
<dbReference type="Proteomes" id="UP000286045">
    <property type="component" value="Unassembled WGS sequence"/>
</dbReference>
<dbReference type="InterPro" id="IPR001138">
    <property type="entry name" value="Zn2Cys6_DnaBD"/>
</dbReference>
<evidence type="ECO:0000313" key="3">
    <source>
        <dbReference type="EMBL" id="RWA03604.1"/>
    </source>
</evidence>
<keyword evidence="1" id="KW-0539">Nucleus</keyword>
<dbReference type="GO" id="GO:0008270">
    <property type="term" value="F:zinc ion binding"/>
    <property type="evidence" value="ECO:0007669"/>
    <property type="project" value="InterPro"/>
</dbReference>
<dbReference type="EMBL" id="RYZI01000742">
    <property type="protein sequence ID" value="RWA03604.1"/>
    <property type="molecule type" value="Genomic_DNA"/>
</dbReference>
<gene>
    <name evidence="3" type="ORF">EKO27_g11500</name>
</gene>
<dbReference type="InterPro" id="IPR036864">
    <property type="entry name" value="Zn2-C6_fun-type_DNA-bd_sf"/>
</dbReference>
<organism evidence="3 4">
    <name type="scientific">Xylaria grammica</name>
    <dbReference type="NCBI Taxonomy" id="363999"/>
    <lineage>
        <taxon>Eukaryota</taxon>
        <taxon>Fungi</taxon>
        <taxon>Dikarya</taxon>
        <taxon>Ascomycota</taxon>
        <taxon>Pezizomycotina</taxon>
        <taxon>Sordariomycetes</taxon>
        <taxon>Xylariomycetidae</taxon>
        <taxon>Xylariales</taxon>
        <taxon>Xylariaceae</taxon>
        <taxon>Xylaria</taxon>
    </lineage>
</organism>
<dbReference type="AlphaFoldDB" id="A0A439CN63"/>
<proteinExistence type="predicted"/>
<evidence type="ECO:0000259" key="2">
    <source>
        <dbReference type="PROSITE" id="PS50048"/>
    </source>
</evidence>
<sequence length="403" mass="45767">MQTTKISSSIRKRKAHRKSRQGCANCKLRGIKCDETKPSCKRCDVFNVICRYGSKFSPESMTDKQSFQVDIGTASRSVVQSPPAPLPISGSRHSLETYQLVARDISLIESFQRRTVWTLGTGATHHVYAEKILPLAFTNPLLMHTVLAMAEMHHLAMDPLGSRRSYSLAYHWYHAVSFMRQYLNNPIAPAERDVLWVSSNLISIGYLAYVEERSPEEAWPLRPPSPADLSWFILCDGQKLIAKLTNPMREDSAFYLPATEMCNMSTWVSRLGTTEMEAKERSAKWLPKEFEAFFGVPCSRRTPSCIMPDENNAVDTNGGAQYDEESNINNRDAIRGVEDIRNNPYSTAVKSAVELFERELDQENLLIHVCFARALDAPFRELLIRKDEKALLVLLYCPPKSRH</sequence>
<keyword evidence="4" id="KW-1185">Reference proteome</keyword>
<dbReference type="SMART" id="SM00066">
    <property type="entry name" value="GAL4"/>
    <property type="match status" value="1"/>
</dbReference>
<dbReference type="STRING" id="363999.A0A439CN63"/>
<dbReference type="GO" id="GO:0000981">
    <property type="term" value="F:DNA-binding transcription factor activity, RNA polymerase II-specific"/>
    <property type="evidence" value="ECO:0007669"/>
    <property type="project" value="InterPro"/>
</dbReference>
<dbReference type="CDD" id="cd00067">
    <property type="entry name" value="GAL4"/>
    <property type="match status" value="1"/>
</dbReference>
<feature type="domain" description="Zn(2)-C6 fungal-type" evidence="2">
    <location>
        <begin position="22"/>
        <end position="52"/>
    </location>
</feature>
<dbReference type="Pfam" id="PF00172">
    <property type="entry name" value="Zn_clus"/>
    <property type="match status" value="1"/>
</dbReference>
<dbReference type="PANTHER" id="PTHR47657:SF11">
    <property type="entry name" value="FINGER DOMAIN PROTEIN, PUTATIVE (AFU_ORTHOLOGUE AFUA_1G01650)-RELATED"/>
    <property type="match status" value="1"/>
</dbReference>
<dbReference type="PROSITE" id="PS50048">
    <property type="entry name" value="ZN2_CY6_FUNGAL_2"/>
    <property type="match status" value="1"/>
</dbReference>
<dbReference type="InterPro" id="IPR052400">
    <property type="entry name" value="Zn2-C6_fungal_TF"/>
</dbReference>
<dbReference type="SUPFAM" id="SSF57701">
    <property type="entry name" value="Zn2/Cys6 DNA-binding domain"/>
    <property type="match status" value="1"/>
</dbReference>
<dbReference type="PANTHER" id="PTHR47657">
    <property type="entry name" value="STEROL REGULATORY ELEMENT-BINDING PROTEIN ECM22"/>
    <property type="match status" value="1"/>
</dbReference>
<reference evidence="3 4" key="1">
    <citation type="submission" date="2018-12" db="EMBL/GenBank/DDBJ databases">
        <title>Draft genome sequence of Xylaria grammica IHI A82.</title>
        <authorList>
            <person name="Buettner E."/>
            <person name="Kellner H."/>
        </authorList>
    </citation>
    <scope>NUCLEOTIDE SEQUENCE [LARGE SCALE GENOMIC DNA]</scope>
    <source>
        <strain evidence="3 4">IHI A82</strain>
    </source>
</reference>
<accession>A0A439CN63</accession>
<name>A0A439CN63_9PEZI</name>
<dbReference type="Gene3D" id="4.10.240.10">
    <property type="entry name" value="Zn(2)-C6 fungal-type DNA-binding domain"/>
    <property type="match status" value="1"/>
</dbReference>
<evidence type="ECO:0000313" key="4">
    <source>
        <dbReference type="Proteomes" id="UP000286045"/>
    </source>
</evidence>
<evidence type="ECO:0000256" key="1">
    <source>
        <dbReference type="ARBA" id="ARBA00023242"/>
    </source>
</evidence>